<name>A0ACC0VZT9_9STRA</name>
<reference evidence="1 2" key="1">
    <citation type="journal article" date="2022" name="bioRxiv">
        <title>The genome of the oomycete Peronosclerospora sorghi, a cosmopolitan pathogen of maize and sorghum, is inflated with dispersed pseudogenes.</title>
        <authorList>
            <person name="Fletcher K."/>
            <person name="Martin F."/>
            <person name="Isakeit T."/>
            <person name="Cavanaugh K."/>
            <person name="Magill C."/>
            <person name="Michelmore R."/>
        </authorList>
    </citation>
    <scope>NUCLEOTIDE SEQUENCE [LARGE SCALE GENOMIC DNA]</scope>
    <source>
        <strain evidence="1">P6</strain>
    </source>
</reference>
<dbReference type="Proteomes" id="UP001163321">
    <property type="component" value="Chromosome 5"/>
</dbReference>
<gene>
    <name evidence="1" type="ORF">PsorP6_009533</name>
</gene>
<dbReference type="EMBL" id="CM047584">
    <property type="protein sequence ID" value="KAI9912085.1"/>
    <property type="molecule type" value="Genomic_DNA"/>
</dbReference>
<protein>
    <submittedName>
        <fullName evidence="1">Uncharacterized protein</fullName>
    </submittedName>
</protein>
<keyword evidence="2" id="KW-1185">Reference proteome</keyword>
<accession>A0ACC0VZT9</accession>
<evidence type="ECO:0000313" key="2">
    <source>
        <dbReference type="Proteomes" id="UP001163321"/>
    </source>
</evidence>
<evidence type="ECO:0000313" key="1">
    <source>
        <dbReference type="EMBL" id="KAI9912085.1"/>
    </source>
</evidence>
<sequence>MGNQLSSGVVNVQFDCKDIAMNKLLVTTLESRFRIFHRVTIHQNRGFTCLTEKEHNSTIGKDPVSASKNSESIAERVKHQSTVKVVIGEIGLSA</sequence>
<comment type="caution">
    <text evidence="1">The sequence shown here is derived from an EMBL/GenBank/DDBJ whole genome shotgun (WGS) entry which is preliminary data.</text>
</comment>
<organism evidence="1 2">
    <name type="scientific">Peronosclerospora sorghi</name>
    <dbReference type="NCBI Taxonomy" id="230839"/>
    <lineage>
        <taxon>Eukaryota</taxon>
        <taxon>Sar</taxon>
        <taxon>Stramenopiles</taxon>
        <taxon>Oomycota</taxon>
        <taxon>Peronosporomycetes</taxon>
        <taxon>Peronosporales</taxon>
        <taxon>Peronosporaceae</taxon>
        <taxon>Peronosclerospora</taxon>
    </lineage>
</organism>
<proteinExistence type="predicted"/>